<keyword evidence="4" id="KW-0479">Metal-binding</keyword>
<proteinExistence type="inferred from homology"/>
<dbReference type="EMBL" id="MVGT01001648">
    <property type="protein sequence ID" value="OVA11573.1"/>
    <property type="molecule type" value="Genomic_DNA"/>
</dbReference>
<keyword evidence="3" id="KW-0808">Transferase</keyword>
<dbReference type="GO" id="GO:1990234">
    <property type="term" value="C:transferase complex"/>
    <property type="evidence" value="ECO:0007669"/>
    <property type="project" value="TreeGrafter"/>
</dbReference>
<name>A0A200QM68_MACCD</name>
<evidence type="ECO:0000256" key="1">
    <source>
        <dbReference type="ARBA" id="ARBA00001946"/>
    </source>
</evidence>
<dbReference type="SUPFAM" id="SSF48576">
    <property type="entry name" value="Terpenoid synthases"/>
    <property type="match status" value="1"/>
</dbReference>
<evidence type="ECO:0000256" key="2">
    <source>
        <dbReference type="ARBA" id="ARBA00006706"/>
    </source>
</evidence>
<sequence length="121" mass="13533">MSLRILSDQLDPFSLVADELSIVANRLRSMVVTEVPKLALAAEYFFKMGVEGKRFRPTVILLMASALNMSTSAPDGVIDSLSEEMRTRKQSIAMITEMIHWRCRPPYHGGILTQDESTNST</sequence>
<evidence type="ECO:0000313" key="8">
    <source>
        <dbReference type="Proteomes" id="UP000195402"/>
    </source>
</evidence>
<dbReference type="Proteomes" id="UP000195402">
    <property type="component" value="Unassembled WGS sequence"/>
</dbReference>
<evidence type="ECO:0000313" key="7">
    <source>
        <dbReference type="EMBL" id="OVA11573.1"/>
    </source>
</evidence>
<dbReference type="Gene3D" id="1.10.600.10">
    <property type="entry name" value="Farnesyl Diphosphate Synthase"/>
    <property type="match status" value="1"/>
</dbReference>
<protein>
    <submittedName>
        <fullName evidence="7">Polyprenyl synthetase-related</fullName>
    </submittedName>
</protein>
<dbReference type="GO" id="GO:0046872">
    <property type="term" value="F:metal ion binding"/>
    <property type="evidence" value="ECO:0007669"/>
    <property type="project" value="UniProtKB-KW"/>
</dbReference>
<keyword evidence="8" id="KW-1185">Reference proteome</keyword>
<organism evidence="7 8">
    <name type="scientific">Macleaya cordata</name>
    <name type="common">Five-seeded plume-poppy</name>
    <name type="synonym">Bocconia cordata</name>
    <dbReference type="NCBI Taxonomy" id="56857"/>
    <lineage>
        <taxon>Eukaryota</taxon>
        <taxon>Viridiplantae</taxon>
        <taxon>Streptophyta</taxon>
        <taxon>Embryophyta</taxon>
        <taxon>Tracheophyta</taxon>
        <taxon>Spermatophyta</taxon>
        <taxon>Magnoliopsida</taxon>
        <taxon>Ranunculales</taxon>
        <taxon>Papaveraceae</taxon>
        <taxon>Papaveroideae</taxon>
        <taxon>Macleaya</taxon>
    </lineage>
</organism>
<dbReference type="InParanoid" id="A0A200QM68"/>
<comment type="cofactor">
    <cofactor evidence="1">
        <name>Mg(2+)</name>
        <dbReference type="ChEBI" id="CHEBI:18420"/>
    </cofactor>
</comment>
<dbReference type="OrthoDB" id="1931785at2759"/>
<comment type="caution">
    <text evidence="7">The sequence shown here is derived from an EMBL/GenBank/DDBJ whole genome shotgun (WGS) entry which is preliminary data.</text>
</comment>
<reference evidence="7 8" key="1">
    <citation type="journal article" date="2017" name="Mol. Plant">
        <title>The Genome of Medicinal Plant Macleaya cordata Provides New Insights into Benzylisoquinoline Alkaloids Metabolism.</title>
        <authorList>
            <person name="Liu X."/>
            <person name="Liu Y."/>
            <person name="Huang P."/>
            <person name="Ma Y."/>
            <person name="Qing Z."/>
            <person name="Tang Q."/>
            <person name="Cao H."/>
            <person name="Cheng P."/>
            <person name="Zheng Y."/>
            <person name="Yuan Z."/>
            <person name="Zhou Y."/>
            <person name="Liu J."/>
            <person name="Tang Z."/>
            <person name="Zhuo Y."/>
            <person name="Zhang Y."/>
            <person name="Yu L."/>
            <person name="Huang J."/>
            <person name="Yang P."/>
            <person name="Peng Q."/>
            <person name="Zhang J."/>
            <person name="Jiang W."/>
            <person name="Zhang Z."/>
            <person name="Lin K."/>
            <person name="Ro D.K."/>
            <person name="Chen X."/>
            <person name="Xiong X."/>
            <person name="Shang Y."/>
            <person name="Huang S."/>
            <person name="Zeng J."/>
        </authorList>
    </citation>
    <scope>NUCLEOTIDE SEQUENCE [LARGE SCALE GENOMIC DNA]</scope>
    <source>
        <strain evidence="8">cv. BLH2017</strain>
        <tissue evidence="7">Root</tissue>
    </source>
</reference>
<dbReference type="AlphaFoldDB" id="A0A200QM68"/>
<dbReference type="InterPro" id="IPR008949">
    <property type="entry name" value="Isoprenoid_synthase_dom_sf"/>
</dbReference>
<dbReference type="PANTHER" id="PTHR12001:SF69">
    <property type="entry name" value="ALL TRANS-POLYPRENYL-DIPHOSPHATE SYNTHASE PDSS1"/>
    <property type="match status" value="1"/>
</dbReference>
<evidence type="ECO:0000256" key="6">
    <source>
        <dbReference type="ARBA" id="ARBA00023229"/>
    </source>
</evidence>
<dbReference type="PANTHER" id="PTHR12001">
    <property type="entry name" value="GERANYLGERANYL PYROPHOSPHATE SYNTHASE"/>
    <property type="match status" value="1"/>
</dbReference>
<dbReference type="GO" id="GO:0008299">
    <property type="term" value="P:isoprenoid biosynthetic process"/>
    <property type="evidence" value="ECO:0007669"/>
    <property type="project" value="UniProtKB-KW"/>
</dbReference>
<evidence type="ECO:0000256" key="3">
    <source>
        <dbReference type="ARBA" id="ARBA00022679"/>
    </source>
</evidence>
<keyword evidence="5" id="KW-0460">Magnesium</keyword>
<accession>A0A200QM68</accession>
<evidence type="ECO:0000256" key="4">
    <source>
        <dbReference type="ARBA" id="ARBA00022723"/>
    </source>
</evidence>
<evidence type="ECO:0000256" key="5">
    <source>
        <dbReference type="ARBA" id="ARBA00022842"/>
    </source>
</evidence>
<dbReference type="STRING" id="56857.A0A200QM68"/>
<dbReference type="GO" id="GO:0006744">
    <property type="term" value="P:ubiquinone biosynthetic process"/>
    <property type="evidence" value="ECO:0007669"/>
    <property type="project" value="TreeGrafter"/>
</dbReference>
<comment type="similarity">
    <text evidence="2">Belongs to the FPP/GGPP synthase family.</text>
</comment>
<gene>
    <name evidence="7" type="ORF">BVC80_1169g46</name>
</gene>
<dbReference type="GO" id="GO:0004659">
    <property type="term" value="F:prenyltransferase activity"/>
    <property type="evidence" value="ECO:0007669"/>
    <property type="project" value="TreeGrafter"/>
</dbReference>
<keyword evidence="6" id="KW-0414">Isoprene biosynthesis</keyword>